<accession>A0A401ZVD5</accession>
<organism evidence="2 3">
    <name type="scientific">Tengunoibacter tsumagoiensis</name>
    <dbReference type="NCBI Taxonomy" id="2014871"/>
    <lineage>
        <taxon>Bacteria</taxon>
        <taxon>Bacillati</taxon>
        <taxon>Chloroflexota</taxon>
        <taxon>Ktedonobacteria</taxon>
        <taxon>Ktedonobacterales</taxon>
        <taxon>Dictyobacteraceae</taxon>
        <taxon>Tengunoibacter</taxon>
    </lineage>
</organism>
<dbReference type="InterPro" id="IPR029058">
    <property type="entry name" value="AB_hydrolase_fold"/>
</dbReference>
<sequence>MCYDNDARPPDLPAAGGAAHGQDLVLTSADGTQFAAYTARPEQPGGAQIVILPDVRGLHGFYKALALRFAEAGVEAIALDYFGRTAGLTARDDSFEFMPHVQKLTVPTVFQDVQAAIAHLHSSAPESQSIFTVGFCLGGSLSLLTGTQEFGQRGTIAFYAGLSRQMAGSDKTVLELSTNEKHPVLGLFGGADQGIPVEQVHTLDQNLDTAGVEHEVVIYEGAPHSFFDRKAVDFAEASTNAWERILNFISSYK</sequence>
<gene>
    <name evidence="2" type="ORF">KTT_07200</name>
</gene>
<dbReference type="InterPro" id="IPR002925">
    <property type="entry name" value="Dienelactn_hydro"/>
</dbReference>
<dbReference type="Gene3D" id="3.40.50.1820">
    <property type="entry name" value="alpha/beta hydrolase"/>
    <property type="match status" value="1"/>
</dbReference>
<reference evidence="3" key="1">
    <citation type="submission" date="2018-12" db="EMBL/GenBank/DDBJ databases">
        <title>Tengunoibacter tsumagoiensis gen. nov., sp. nov., Dictyobacter kobayashii sp. nov., D. alpinus sp. nov., and D. joshuensis sp. nov. and description of Dictyobacteraceae fam. nov. within the order Ktedonobacterales isolated from Tengu-no-mugimeshi.</title>
        <authorList>
            <person name="Wang C.M."/>
            <person name="Zheng Y."/>
            <person name="Sakai Y."/>
            <person name="Toyoda A."/>
            <person name="Minakuchi Y."/>
            <person name="Abe K."/>
            <person name="Yokota A."/>
            <person name="Yabe S."/>
        </authorList>
    </citation>
    <scope>NUCLEOTIDE SEQUENCE [LARGE SCALE GENOMIC DNA]</scope>
    <source>
        <strain evidence="3">Uno3</strain>
    </source>
</reference>
<dbReference type="Proteomes" id="UP000287352">
    <property type="component" value="Unassembled WGS sequence"/>
</dbReference>
<comment type="caution">
    <text evidence="2">The sequence shown here is derived from an EMBL/GenBank/DDBJ whole genome shotgun (WGS) entry which is preliminary data.</text>
</comment>
<dbReference type="InterPro" id="IPR051049">
    <property type="entry name" value="Dienelactone_hydrolase-like"/>
</dbReference>
<dbReference type="RefSeq" id="WP_126578429.1">
    <property type="nucleotide sequence ID" value="NZ_BIFR01000001.1"/>
</dbReference>
<dbReference type="Pfam" id="PF01738">
    <property type="entry name" value="DLH"/>
    <property type="match status" value="1"/>
</dbReference>
<keyword evidence="3" id="KW-1185">Reference proteome</keyword>
<dbReference type="GO" id="GO:0016787">
    <property type="term" value="F:hydrolase activity"/>
    <property type="evidence" value="ECO:0007669"/>
    <property type="project" value="InterPro"/>
</dbReference>
<proteinExistence type="predicted"/>
<dbReference type="EMBL" id="BIFR01000001">
    <property type="protein sequence ID" value="GCE10861.1"/>
    <property type="molecule type" value="Genomic_DNA"/>
</dbReference>
<dbReference type="PANTHER" id="PTHR46623:SF6">
    <property type="entry name" value="ALPHA_BETA-HYDROLASES SUPERFAMILY PROTEIN"/>
    <property type="match status" value="1"/>
</dbReference>
<evidence type="ECO:0000313" key="2">
    <source>
        <dbReference type="EMBL" id="GCE10861.1"/>
    </source>
</evidence>
<dbReference type="PANTHER" id="PTHR46623">
    <property type="entry name" value="CARBOXYMETHYLENEBUTENOLIDASE-RELATED"/>
    <property type="match status" value="1"/>
</dbReference>
<name>A0A401ZVD5_9CHLR</name>
<feature type="domain" description="Dienelactone hydrolase" evidence="1">
    <location>
        <begin position="34"/>
        <end position="252"/>
    </location>
</feature>
<protein>
    <submittedName>
        <fullName evidence="2">Carboxymethylenebutenolidase</fullName>
    </submittedName>
</protein>
<evidence type="ECO:0000313" key="3">
    <source>
        <dbReference type="Proteomes" id="UP000287352"/>
    </source>
</evidence>
<evidence type="ECO:0000259" key="1">
    <source>
        <dbReference type="Pfam" id="PF01738"/>
    </source>
</evidence>
<dbReference type="SUPFAM" id="SSF53474">
    <property type="entry name" value="alpha/beta-Hydrolases"/>
    <property type="match status" value="1"/>
</dbReference>
<dbReference type="AlphaFoldDB" id="A0A401ZVD5"/>
<dbReference type="OrthoDB" id="188362at2"/>